<dbReference type="InterPro" id="IPR056823">
    <property type="entry name" value="TEN-like_YD-shell"/>
</dbReference>
<dbReference type="InterPro" id="IPR031325">
    <property type="entry name" value="RHS_repeat"/>
</dbReference>
<keyword evidence="3" id="KW-0812">Transmembrane</keyword>
<dbReference type="NCBIfam" id="TIGR03696">
    <property type="entry name" value="Rhs_assc_core"/>
    <property type="match status" value="1"/>
</dbReference>
<dbReference type="RefSeq" id="WP_184076327.1">
    <property type="nucleotide sequence ID" value="NZ_JACHDS010000001.1"/>
</dbReference>
<evidence type="ECO:0000259" key="4">
    <source>
        <dbReference type="Pfam" id="PF25023"/>
    </source>
</evidence>
<feature type="domain" description="Teneurin-like YD-shell" evidence="4">
    <location>
        <begin position="1703"/>
        <end position="1901"/>
    </location>
</feature>
<keyword evidence="6" id="KW-1185">Reference proteome</keyword>
<sequence length="2169" mass="236573">MSDIPRTTVPPRSRTRSAITYGLSLLMVGGLLSALPASAIANNHRPGTQEEAAVPGTDVVQSVPDHEDAEATTATELDEPEWPEPESVRLDPGTDADHAETFTAPDANESGTVSLGPASDDDLRDWQHPLGEGYGDEGTAGDSGDTRNALAQPRPGPSERNPAPADEAGEPEDAGETEHGPDSSPLDDPSDHSAEHGAEEPEAQEDSTQEEESAEDVTTESEPVEDASLQILDRGQAERMGVDGLLLRLTRTDGGDEVGPVQVGVNYADFASAYGGDYGSRLRLLALDDCVGGGCGASVDLGAVNDPGTQTLKAVAPAAPRAGTLLAVTAAGGSGKGTGDYSATPLAPSSKWNVGVQTGDFSWSYPMAAPGVAGDLIPQLSLGYSSQSVDGRTASSNNQTSWIGEGFEYQPGYIERRYKLCQDDGKDVPDQCWGRQNATMSLNGTSTELIIDSDGNWHPRNDDGSKIERLTGAKNGDNDGEYWKVTTTDGTQYFFGRNRLPGWSSGKPETNSAWTVPVYGNDKGEPCHASSFADSWCQQAYKWNLDYVVDVHGNVMTYYYGKETNYYGRNFTSTATPYTRGGYLKRIEYGLRSDDVYGTAPARVSFSVGERCIPTGGFDCAPSKRTKANAKHWPDVPTDQECKKGEKCAGKHSPSFWSTKKLDKVTTQVHNGDKYATVDSWKLEHRFPKTGDGTDPALWLESIAHTGHVGGKASYPKITFNGTEFENRVDSTRDGLAPMLKRRITAIYTETGGEVHVNYSAPQCRAGSTPKPHENTKRCYPVIWTPEGEEELTDWFHKYVVTEIVEGDLVADQPDVLTSYSYVGGAAWHYDDADGIVPEKRKTWSQFRGFERVKVRQGRGDETRTETEHLFYRGMDGDKQPSGKRSVSITDSEGGKKTDHAAFNGQTREVITRNGVGGDVVTKTITTPWKKQTAERTYKWGTVRAHLTDIESTEVYTALEKGWRRTKTVNTFDDHGFVTRTNDQGDVTDKGDDRCTRITYARNTDKWLLNTVARVETVDAGCGNSVSRPDDVISDERTSYDGKKFGEAPTRGLATRTERIADYNGDTPKYQTTAETTYDSYGRVLTDSDALGNTTATKYTAALKGGAATTVTTTDPLGHTATKHLDVRSSATAEIDANGNRTDLTYDPLGRLTQVWLADRAKADHPDPNLKFEYNVRNDAPTTVVTHRFNPAGEYITSYELYDGMLRLRQTQEPSGVGGRVLTDVFHDSRGLQVKKREPYFSDGDPGESLFVVNNDKEIDRQTETVYDGAGRATDVIHVARGTERWRTSTEHLGDRTKVTVPDGGTGTTTITDARGRTAEVRRHHGTTPEGDYDATAYTYAKSDQIATVTDPGGYTWRYTYDLRGRKVKEDDPDAGTSTFTYDALDREVSGTDARGETVVQAYDALGRVTERRDDSAEGALRAKWVYDTKAKGLLTSSTRYVEGEAYTSEVVRYDKLNRPLWERITVPAREGELAGTYNFSRHFKADGSVGGETLPKVGGLDKEAIAYGYDDLGRPTEVKGLSRIVTGVKYSKVGKLTQREFSLGAFAGGKKTWVTYDYDLTTDRLSEASVTPQAGSGSLSKQSYDYDDIGNILRISDEPTAEGLLKDVQCFTYDHQRRLTDAWTPNADGETACEGEPSTDELGGAAPYWHSYAYDATGNRTEEVRHTDSGGIVRSYTAPAEGQGPAHGVAKVESSGGGETETSTYEYDVSGNMTRRVTGDKDQELTWDAEGELVKVKDGATETDYLYDADGDRLIRREGPVTTLYLPGTEVQWTAGDDTVEATRFYQHGGETVAVKENSGKLHWLASDHHGTGLLAVDAASGETVQRRFTAFGEERGSTGTWPSDKGFVGGTKDESTGLAQLGARMYDATLGRFISVDPILDIHDAQQMNGYAYSNNNPVSWSDPSGLLLPGGYTVRPSSGPSGRRDVDDIKRQTTQYRYYGAAIPVSHYYTPRYRQPYVPTLRKGKGLVYKKNPSYKPGYVKPKSKPKPRVDPYANTSYADPRGAALNKSKSGVGDWAVNRYTHKGGGFNWGQALDDAGLVLGVAGMFGCALCAVGAAGIAAGRATYKFFNDEEGWYWDMIAAGTFGAGRGAGYLLSRGKYYKELADWYPKGIGGSKGKVYKKSRRQNASKYRNHNKTFGPLAEWSSRVDFAYGGFNTARSIYGDVS</sequence>
<reference evidence="5 6" key="1">
    <citation type="submission" date="2020-08" db="EMBL/GenBank/DDBJ databases">
        <title>Sequencing the genomes of 1000 actinobacteria strains.</title>
        <authorList>
            <person name="Klenk H.-P."/>
        </authorList>
    </citation>
    <scope>NUCLEOTIDE SEQUENCE [LARGE SCALE GENOMIC DNA]</scope>
    <source>
        <strain evidence="5 6">DSM 46659</strain>
    </source>
</reference>
<feature type="region of interest" description="Disordered" evidence="2">
    <location>
        <begin position="873"/>
        <end position="900"/>
    </location>
</feature>
<organism evidence="5 6">
    <name type="scientific">Nocardiopsis mwathae</name>
    <dbReference type="NCBI Taxonomy" id="1472723"/>
    <lineage>
        <taxon>Bacteria</taxon>
        <taxon>Bacillati</taxon>
        <taxon>Actinomycetota</taxon>
        <taxon>Actinomycetes</taxon>
        <taxon>Streptosporangiales</taxon>
        <taxon>Nocardiopsidaceae</taxon>
        <taxon>Nocardiopsis</taxon>
    </lineage>
</organism>
<protein>
    <submittedName>
        <fullName evidence="5">RHS repeat-associated protein</fullName>
    </submittedName>
</protein>
<dbReference type="NCBIfam" id="TIGR01643">
    <property type="entry name" value="YD_repeat_2x"/>
    <property type="match status" value="2"/>
</dbReference>
<dbReference type="InterPro" id="IPR022385">
    <property type="entry name" value="Rhs_assc_core"/>
</dbReference>
<dbReference type="InterPro" id="IPR006530">
    <property type="entry name" value="YD"/>
</dbReference>
<dbReference type="Gene3D" id="2.180.10.10">
    <property type="entry name" value="RHS repeat-associated core"/>
    <property type="match status" value="2"/>
</dbReference>
<proteinExistence type="predicted"/>
<feature type="transmembrane region" description="Helical" evidence="3">
    <location>
        <begin position="2042"/>
        <end position="2064"/>
    </location>
</feature>
<feature type="region of interest" description="Disordered" evidence="2">
    <location>
        <begin position="1678"/>
        <end position="1702"/>
    </location>
</feature>
<dbReference type="Pfam" id="PF05593">
    <property type="entry name" value="RHS_repeat"/>
    <property type="match status" value="2"/>
</dbReference>
<feature type="region of interest" description="Disordered" evidence="2">
    <location>
        <begin position="44"/>
        <end position="235"/>
    </location>
</feature>
<keyword evidence="1" id="KW-0677">Repeat</keyword>
<evidence type="ECO:0000256" key="1">
    <source>
        <dbReference type="ARBA" id="ARBA00022737"/>
    </source>
</evidence>
<feature type="compositionally biased region" description="Basic and acidic residues" evidence="2">
    <location>
        <begin position="189"/>
        <end position="199"/>
    </location>
</feature>
<keyword evidence="3" id="KW-0472">Membrane</keyword>
<dbReference type="PANTHER" id="PTHR32305">
    <property type="match status" value="1"/>
</dbReference>
<dbReference type="Proteomes" id="UP000546642">
    <property type="component" value="Unassembled WGS sequence"/>
</dbReference>
<evidence type="ECO:0000313" key="6">
    <source>
        <dbReference type="Proteomes" id="UP000546642"/>
    </source>
</evidence>
<dbReference type="PANTHER" id="PTHR32305:SF17">
    <property type="entry name" value="TRNA NUCLEASE WAPA"/>
    <property type="match status" value="1"/>
</dbReference>
<gene>
    <name evidence="5" type="ORF">HNR23_003184</name>
</gene>
<dbReference type="EMBL" id="JACHDS010000001">
    <property type="protein sequence ID" value="MBB6173124.1"/>
    <property type="molecule type" value="Genomic_DNA"/>
</dbReference>
<evidence type="ECO:0000256" key="2">
    <source>
        <dbReference type="SAM" id="MobiDB-lite"/>
    </source>
</evidence>
<feature type="transmembrane region" description="Helical" evidence="3">
    <location>
        <begin position="21"/>
        <end position="41"/>
    </location>
</feature>
<evidence type="ECO:0000256" key="3">
    <source>
        <dbReference type="SAM" id="Phobius"/>
    </source>
</evidence>
<accession>A0A7W9YJ47</accession>
<dbReference type="Pfam" id="PF25023">
    <property type="entry name" value="TEN_YD-shell"/>
    <property type="match status" value="1"/>
</dbReference>
<dbReference type="InterPro" id="IPR050708">
    <property type="entry name" value="T6SS_VgrG/RHS"/>
</dbReference>
<name>A0A7W9YJ47_9ACTN</name>
<keyword evidence="3" id="KW-1133">Transmembrane helix</keyword>
<feature type="compositionally biased region" description="Acidic residues" evidence="2">
    <location>
        <begin position="200"/>
        <end position="225"/>
    </location>
</feature>
<comment type="caution">
    <text evidence="5">The sequence shown here is derived from an EMBL/GenBank/DDBJ whole genome shotgun (WGS) entry which is preliminary data.</text>
</comment>
<evidence type="ECO:0000313" key="5">
    <source>
        <dbReference type="EMBL" id="MBB6173124.1"/>
    </source>
</evidence>